<name>A0A6N4UR40_9MYCO</name>
<sequence length="200" mass="22345">MPGMPAPTSGERQTLIDFVAFQQNAFFAVAHGLTDAQARSTPSVSALSVGGLIKHVTAMQQAWTARAEHAPQFPPPDPRPMEDQIADYADQYVMGEHETLAGLLGAFKAQNAETLRVLAERDLDTAVPIPHDVPWFPQDVDNWSVRWVAMHLIEELSRHAGHADIIRESIDRATMYELLAAEEQWPETDWITRWRPAAEV</sequence>
<dbReference type="SUPFAM" id="SSF109854">
    <property type="entry name" value="DinB/YfiT-like putative metalloenzymes"/>
    <property type="match status" value="1"/>
</dbReference>
<gene>
    <name evidence="1" type="ORF">MALV_24750</name>
</gene>
<dbReference type="EMBL" id="AP022565">
    <property type="protein sequence ID" value="BBX27350.1"/>
    <property type="molecule type" value="Genomic_DNA"/>
</dbReference>
<accession>A0A6N4UR40</accession>
<evidence type="ECO:0000313" key="1">
    <source>
        <dbReference type="EMBL" id="BBX27350.1"/>
    </source>
</evidence>
<dbReference type="RefSeq" id="WP_163664292.1">
    <property type="nucleotide sequence ID" value="NZ_AP022565.1"/>
</dbReference>
<dbReference type="Proteomes" id="UP000466906">
    <property type="component" value="Chromosome"/>
</dbReference>
<evidence type="ECO:0000313" key="2">
    <source>
        <dbReference type="Proteomes" id="UP000466906"/>
    </source>
</evidence>
<dbReference type="AlphaFoldDB" id="A0A6N4UR40"/>
<dbReference type="InterPro" id="IPR034660">
    <property type="entry name" value="DinB/YfiT-like"/>
</dbReference>
<dbReference type="Pfam" id="PF04978">
    <property type="entry name" value="MST"/>
    <property type="match status" value="1"/>
</dbReference>
<dbReference type="Gene3D" id="1.20.120.450">
    <property type="entry name" value="dinb family like domain"/>
    <property type="match status" value="1"/>
</dbReference>
<dbReference type="InterPro" id="IPR007061">
    <property type="entry name" value="MST-like"/>
</dbReference>
<reference evidence="1 2" key="1">
    <citation type="journal article" date="2019" name="Emerg. Microbes Infect.">
        <title>Comprehensive subspecies identification of 175 nontuberculous mycobacteria species based on 7547 genomic profiles.</title>
        <authorList>
            <person name="Matsumoto Y."/>
            <person name="Kinjo T."/>
            <person name="Motooka D."/>
            <person name="Nabeya D."/>
            <person name="Jung N."/>
            <person name="Uechi K."/>
            <person name="Horii T."/>
            <person name="Iida T."/>
            <person name="Fujita J."/>
            <person name="Nakamura S."/>
        </authorList>
    </citation>
    <scope>NUCLEOTIDE SEQUENCE [LARGE SCALE GENOMIC DNA]</scope>
    <source>
        <strain evidence="1 2">JCM 12272</strain>
    </source>
</reference>
<organism evidence="1 2">
    <name type="scientific">Mycolicibacterium alvei</name>
    <dbReference type="NCBI Taxonomy" id="67081"/>
    <lineage>
        <taxon>Bacteria</taxon>
        <taxon>Bacillati</taxon>
        <taxon>Actinomycetota</taxon>
        <taxon>Actinomycetes</taxon>
        <taxon>Mycobacteriales</taxon>
        <taxon>Mycobacteriaceae</taxon>
        <taxon>Mycolicibacterium</taxon>
    </lineage>
</organism>
<evidence type="ECO:0008006" key="3">
    <source>
        <dbReference type="Google" id="ProtNLM"/>
    </source>
</evidence>
<dbReference type="KEGG" id="malv:MALV_24750"/>
<keyword evidence="2" id="KW-1185">Reference proteome</keyword>
<proteinExistence type="predicted"/>
<protein>
    <recommendedName>
        <fullName evidence="3">DinB-like domain-containing protein</fullName>
    </recommendedName>
</protein>